<dbReference type="AlphaFoldDB" id="V5BQ86"/>
<feature type="chain" id="PRO_5004731576" description="Low-complexity protein" evidence="1">
    <location>
        <begin position="27"/>
        <end position="111"/>
    </location>
</feature>
<keyword evidence="1" id="KW-0732">Signal</keyword>
<organism evidence="2 3">
    <name type="scientific">Methyloglobulus morosus KoM1</name>
    <dbReference type="NCBI Taxonomy" id="1116472"/>
    <lineage>
        <taxon>Bacteria</taxon>
        <taxon>Pseudomonadati</taxon>
        <taxon>Pseudomonadota</taxon>
        <taxon>Gammaproteobacteria</taxon>
        <taxon>Methylococcales</taxon>
        <taxon>Methylococcaceae</taxon>
        <taxon>Methyloglobulus</taxon>
    </lineage>
</organism>
<evidence type="ECO:0008006" key="4">
    <source>
        <dbReference type="Google" id="ProtNLM"/>
    </source>
</evidence>
<keyword evidence="3" id="KW-1185">Reference proteome</keyword>
<comment type="caution">
    <text evidence="2">The sequence shown here is derived from an EMBL/GenBank/DDBJ whole genome shotgun (WGS) entry which is preliminary data.</text>
</comment>
<dbReference type="Proteomes" id="UP000017842">
    <property type="component" value="Unassembled WGS sequence"/>
</dbReference>
<feature type="signal peptide" evidence="1">
    <location>
        <begin position="1"/>
        <end position="26"/>
    </location>
</feature>
<name>V5BQ86_9GAMM</name>
<dbReference type="PATRIC" id="fig|1116472.3.peg.3948"/>
<evidence type="ECO:0000256" key="1">
    <source>
        <dbReference type="SAM" id="SignalP"/>
    </source>
</evidence>
<dbReference type="STRING" id="1116472.MGMO_177c00090"/>
<gene>
    <name evidence="2" type="ORF">MGMO_177c00090</name>
</gene>
<dbReference type="OrthoDB" id="5570495at2"/>
<sequence>MNKTKLITSLSSAIAVSLLASQVAQATENPFALQKVTTATQMAEVTADKSAEGKSSDGKCGNKMKEGACNAAAGKAKEGKCGEGKCGANKMKMKEGGCSGSMAPAAPAKAK</sequence>
<reference evidence="2 3" key="1">
    <citation type="journal article" date="2013" name="Genome Announc.">
        <title>Draft Genome Sequence of the Methanotrophic Gammaproteobacterium Methyloglobulus morosus DSM 22980 Strain KoM1.</title>
        <authorList>
            <person name="Poehlein A."/>
            <person name="Deutzmann J.S."/>
            <person name="Daniel R."/>
            <person name="Simeonova D.D."/>
        </authorList>
    </citation>
    <scope>NUCLEOTIDE SEQUENCE [LARGE SCALE GENOMIC DNA]</scope>
    <source>
        <strain evidence="2 3">KoM1</strain>
    </source>
</reference>
<dbReference type="RefSeq" id="WP_023496544.1">
    <property type="nucleotide sequence ID" value="NZ_AYLO01000162.1"/>
</dbReference>
<dbReference type="eggNOG" id="ENOG5031N4A">
    <property type="taxonomic scope" value="Bacteria"/>
</dbReference>
<dbReference type="EMBL" id="AYLO01000162">
    <property type="protein sequence ID" value="ESS66718.1"/>
    <property type="molecule type" value="Genomic_DNA"/>
</dbReference>
<evidence type="ECO:0000313" key="2">
    <source>
        <dbReference type="EMBL" id="ESS66718.1"/>
    </source>
</evidence>
<evidence type="ECO:0000313" key="3">
    <source>
        <dbReference type="Proteomes" id="UP000017842"/>
    </source>
</evidence>
<protein>
    <recommendedName>
        <fullName evidence="4">Low-complexity protein</fullName>
    </recommendedName>
</protein>
<accession>V5BQ86</accession>
<proteinExistence type="predicted"/>